<sequence>MRVPTLLAAYAKGLYPAEGKWWAPAERMVSFPENAYVSKTVWRLMQTRAYRVSFDEDFAAVIRACAPGQDVVESFTALHEAGHAHSVEVRDRSGRLAGGLYGVSVGRAFFTEKMFSRERDAANVGFVTLSCHLQHWGYAVNDGKRMSGQLSQLGFMLVPRFAFNGLLSKAAFEPGREGSWAVDETLDAARWNPKVPGTGRVAPGTQVRSGTFTLSS</sequence>
<dbReference type="GO" id="GO:0008914">
    <property type="term" value="F:leucyl-tRNA--protein transferase activity"/>
    <property type="evidence" value="ECO:0007669"/>
    <property type="project" value="InterPro"/>
</dbReference>
<dbReference type="Proteomes" id="UP000094472">
    <property type="component" value="Unassembled WGS sequence"/>
</dbReference>
<dbReference type="STRING" id="1774969.AUC69_03215"/>
<dbReference type="Pfam" id="PF03588">
    <property type="entry name" value="Leu_Phe_trans"/>
    <property type="match status" value="1"/>
</dbReference>
<gene>
    <name evidence="4" type="ORF">AUC69_03215</name>
</gene>
<organism evidence="4 5">
    <name type="scientific">Methyloceanibacter superfactus</name>
    <dbReference type="NCBI Taxonomy" id="1774969"/>
    <lineage>
        <taxon>Bacteria</taxon>
        <taxon>Pseudomonadati</taxon>
        <taxon>Pseudomonadota</taxon>
        <taxon>Alphaproteobacteria</taxon>
        <taxon>Hyphomicrobiales</taxon>
        <taxon>Hyphomicrobiaceae</taxon>
        <taxon>Methyloceanibacter</taxon>
    </lineage>
</organism>
<keyword evidence="2" id="KW-0808">Transferase</keyword>
<keyword evidence="5" id="KW-1185">Reference proteome</keyword>
<dbReference type="SUPFAM" id="SSF55729">
    <property type="entry name" value="Acyl-CoA N-acyltransferases (Nat)"/>
    <property type="match status" value="1"/>
</dbReference>
<comment type="caution">
    <text evidence="4">The sequence shown here is derived from an EMBL/GenBank/DDBJ whole genome shotgun (WGS) entry which is preliminary data.</text>
</comment>
<dbReference type="InterPro" id="IPR042203">
    <property type="entry name" value="Leu/Phe-tRNA_Trfase_C"/>
</dbReference>
<name>A0A1E3VMR8_9HYPH</name>
<dbReference type="GO" id="GO:0030163">
    <property type="term" value="P:protein catabolic process"/>
    <property type="evidence" value="ECO:0007669"/>
    <property type="project" value="InterPro"/>
</dbReference>
<dbReference type="Gene3D" id="3.40.630.70">
    <property type="entry name" value="Leucyl/phenylalanyl-tRNA-protein transferase, C-terminal domain"/>
    <property type="match status" value="1"/>
</dbReference>
<evidence type="ECO:0000256" key="2">
    <source>
        <dbReference type="ARBA" id="ARBA00022679"/>
    </source>
</evidence>
<evidence type="ECO:0000256" key="1">
    <source>
        <dbReference type="ARBA" id="ARBA00022490"/>
    </source>
</evidence>
<reference evidence="4 5" key="1">
    <citation type="journal article" date="2016" name="Environ. Microbiol.">
        <title>New Methyloceanibacter diversity from North Sea sediments includes methanotroph containing solely the soluble methane monooxygenase.</title>
        <authorList>
            <person name="Vekeman B."/>
            <person name="Kerckhof F.M."/>
            <person name="Cremers G."/>
            <person name="de Vos P."/>
            <person name="Vandamme P."/>
            <person name="Boon N."/>
            <person name="Op den Camp H.J."/>
            <person name="Heylen K."/>
        </authorList>
    </citation>
    <scope>NUCLEOTIDE SEQUENCE [LARGE SCALE GENOMIC DNA]</scope>
    <source>
        <strain evidence="4 5">R-67175</strain>
    </source>
</reference>
<dbReference type="EMBL" id="LPWF01000035">
    <property type="protein sequence ID" value="ODR94828.1"/>
    <property type="molecule type" value="Genomic_DNA"/>
</dbReference>
<dbReference type="PANTHER" id="PTHR30098:SF2">
    <property type="entry name" value="LEUCYL_PHENYLALANYL-TRNA--PROTEIN TRANSFERASE"/>
    <property type="match status" value="1"/>
</dbReference>
<dbReference type="InterPro" id="IPR016181">
    <property type="entry name" value="Acyl_CoA_acyltransferase"/>
</dbReference>
<dbReference type="GO" id="GO:0005737">
    <property type="term" value="C:cytoplasm"/>
    <property type="evidence" value="ECO:0007669"/>
    <property type="project" value="TreeGrafter"/>
</dbReference>
<evidence type="ECO:0000313" key="4">
    <source>
        <dbReference type="EMBL" id="ODR94828.1"/>
    </source>
</evidence>
<keyword evidence="1" id="KW-0963">Cytoplasm</keyword>
<dbReference type="InterPro" id="IPR004616">
    <property type="entry name" value="Leu/Phe-tRNA_Trfase"/>
</dbReference>
<protein>
    <recommendedName>
        <fullName evidence="6">Leucyl/phenylalanyl-tRNA--protein transferase</fullName>
    </recommendedName>
</protein>
<evidence type="ECO:0000313" key="5">
    <source>
        <dbReference type="Proteomes" id="UP000094472"/>
    </source>
</evidence>
<accession>A0A1E3VMR8</accession>
<evidence type="ECO:0008006" key="6">
    <source>
        <dbReference type="Google" id="ProtNLM"/>
    </source>
</evidence>
<evidence type="ECO:0000256" key="3">
    <source>
        <dbReference type="ARBA" id="ARBA00023315"/>
    </source>
</evidence>
<keyword evidence="3" id="KW-0012">Acyltransferase</keyword>
<dbReference type="AlphaFoldDB" id="A0A1E3VMR8"/>
<dbReference type="PANTHER" id="PTHR30098">
    <property type="entry name" value="LEUCYL/PHENYLALANYL-TRNA--PROTEIN TRANSFERASE"/>
    <property type="match status" value="1"/>
</dbReference>
<proteinExistence type="predicted"/>